<keyword evidence="17" id="KW-0547">Nucleotide-binding</keyword>
<comment type="pathway">
    <text evidence="5">Cofactor biosynthesis; FAD biosynthesis; FAD from FMN: step 1/1.</text>
</comment>
<evidence type="ECO:0000256" key="16">
    <source>
        <dbReference type="ARBA" id="ARBA00022729"/>
    </source>
</evidence>
<dbReference type="Pfam" id="PF00994">
    <property type="entry name" value="MoCF_biosynth"/>
    <property type="match status" value="1"/>
</dbReference>
<evidence type="ECO:0000256" key="18">
    <source>
        <dbReference type="ARBA" id="ARBA00022827"/>
    </source>
</evidence>
<keyword evidence="13" id="KW-0808">Transferase</keyword>
<keyword evidence="11" id="KW-0285">Flavoprotein</keyword>
<comment type="similarity">
    <text evidence="6">In the C-terminal section; belongs to the PAPS reductase family. FAD1 subfamily.</text>
</comment>
<dbReference type="SUPFAM" id="SSF52402">
    <property type="entry name" value="Adenine nucleotide alpha hydrolases-like"/>
    <property type="match status" value="1"/>
</dbReference>
<keyword evidence="10" id="KW-0963">Cytoplasm</keyword>
<dbReference type="Pfam" id="PF01507">
    <property type="entry name" value="PAPS_reduct"/>
    <property type="match status" value="1"/>
</dbReference>
<feature type="domain" description="MoaB/Mog" evidence="27">
    <location>
        <begin position="498"/>
        <end position="664"/>
    </location>
</feature>
<evidence type="ECO:0000256" key="14">
    <source>
        <dbReference type="ARBA" id="ARBA00022692"/>
    </source>
</evidence>
<keyword evidence="16" id="KW-0732">Signal</keyword>
<evidence type="ECO:0000256" key="19">
    <source>
        <dbReference type="ARBA" id="ARBA00022840"/>
    </source>
</evidence>
<evidence type="ECO:0000256" key="6">
    <source>
        <dbReference type="ARBA" id="ARBA00006749"/>
    </source>
</evidence>
<evidence type="ECO:0000256" key="21">
    <source>
        <dbReference type="ARBA" id="ARBA00023136"/>
    </source>
</evidence>
<evidence type="ECO:0000256" key="13">
    <source>
        <dbReference type="ARBA" id="ARBA00022679"/>
    </source>
</evidence>
<keyword evidence="20" id="KW-1133">Transmembrane helix</keyword>
<accession>A0AAD9KLS4</accession>
<dbReference type="Proteomes" id="UP001209878">
    <property type="component" value="Unassembled WGS sequence"/>
</dbReference>
<evidence type="ECO:0000256" key="20">
    <source>
        <dbReference type="ARBA" id="ARBA00022989"/>
    </source>
</evidence>
<dbReference type="CDD" id="cd00885">
    <property type="entry name" value="cinA"/>
    <property type="match status" value="1"/>
</dbReference>
<dbReference type="SMART" id="SM00852">
    <property type="entry name" value="MoCF_biosynth"/>
    <property type="match status" value="1"/>
</dbReference>
<evidence type="ECO:0000256" key="23">
    <source>
        <dbReference type="ARBA" id="ARBA00031145"/>
    </source>
</evidence>
<comment type="catalytic activity">
    <reaction evidence="26">
        <text>FMN + ATP + H(+) = FAD + diphosphate</text>
        <dbReference type="Rhea" id="RHEA:17237"/>
        <dbReference type="ChEBI" id="CHEBI:15378"/>
        <dbReference type="ChEBI" id="CHEBI:30616"/>
        <dbReference type="ChEBI" id="CHEBI:33019"/>
        <dbReference type="ChEBI" id="CHEBI:57692"/>
        <dbReference type="ChEBI" id="CHEBI:58210"/>
        <dbReference type="EC" id="2.7.7.2"/>
    </reaction>
</comment>
<dbReference type="InterPro" id="IPR036425">
    <property type="entry name" value="MoaB/Mog-like_dom_sf"/>
</dbReference>
<comment type="similarity">
    <text evidence="7">In the N-terminal section; belongs to the MoaB/Mog family.</text>
</comment>
<dbReference type="FunFam" id="3.40.50.620:FF:000113">
    <property type="entry name" value="FAD synthase"/>
    <property type="match status" value="1"/>
</dbReference>
<evidence type="ECO:0000256" key="25">
    <source>
        <dbReference type="ARBA" id="ARBA00031871"/>
    </source>
</evidence>
<dbReference type="Gene3D" id="3.40.50.620">
    <property type="entry name" value="HUPs"/>
    <property type="match status" value="1"/>
</dbReference>
<dbReference type="AlphaFoldDB" id="A0AAD9KLS4"/>
<evidence type="ECO:0000256" key="2">
    <source>
        <dbReference type="ARBA" id="ARBA00003316"/>
    </source>
</evidence>
<dbReference type="SUPFAM" id="SSF53218">
    <property type="entry name" value="Molybdenum cofactor biosynthesis proteins"/>
    <property type="match status" value="1"/>
</dbReference>
<name>A0AAD9KLS4_RIDPI</name>
<dbReference type="InterPro" id="IPR014729">
    <property type="entry name" value="Rossmann-like_a/b/a_fold"/>
</dbReference>
<dbReference type="GO" id="GO:0016020">
    <property type="term" value="C:membrane"/>
    <property type="evidence" value="ECO:0007669"/>
    <property type="project" value="UniProtKB-SubCell"/>
</dbReference>
<dbReference type="Pfam" id="PF24102">
    <property type="entry name" value="FLAD1_M"/>
    <property type="match status" value="1"/>
</dbReference>
<keyword evidence="15" id="KW-0548">Nucleotidyltransferase</keyword>
<keyword evidence="22" id="KW-0325">Glycoprotein</keyword>
<dbReference type="GO" id="GO:0003919">
    <property type="term" value="F:FMN adenylyltransferase activity"/>
    <property type="evidence" value="ECO:0007669"/>
    <property type="project" value="UniProtKB-EC"/>
</dbReference>
<dbReference type="PANTHER" id="PTHR31386">
    <property type="entry name" value="UNCHARACTERIZED PROTEIN KIAA2013"/>
    <property type="match status" value="1"/>
</dbReference>
<reference evidence="28" key="1">
    <citation type="journal article" date="2023" name="Mol. Biol. Evol.">
        <title>Third-Generation Sequencing Reveals the Adaptive Role of the Epigenome in Three Deep-Sea Polychaetes.</title>
        <authorList>
            <person name="Perez M."/>
            <person name="Aroh O."/>
            <person name="Sun Y."/>
            <person name="Lan Y."/>
            <person name="Juniper S.K."/>
            <person name="Young C.R."/>
            <person name="Angers B."/>
            <person name="Qian P.Y."/>
        </authorList>
    </citation>
    <scope>NUCLEOTIDE SEQUENCE</scope>
    <source>
        <strain evidence="28">R07B-5</strain>
    </source>
</reference>
<dbReference type="InterPro" id="IPR018795">
    <property type="entry name" value="K2013-like"/>
</dbReference>
<dbReference type="InterPro" id="IPR056596">
    <property type="entry name" value="FLAD1_M"/>
</dbReference>
<evidence type="ECO:0000256" key="10">
    <source>
        <dbReference type="ARBA" id="ARBA00022490"/>
    </source>
</evidence>
<dbReference type="InterPro" id="IPR002500">
    <property type="entry name" value="PAPS_reduct_dom"/>
</dbReference>
<evidence type="ECO:0000256" key="3">
    <source>
        <dbReference type="ARBA" id="ARBA00004479"/>
    </source>
</evidence>
<dbReference type="PANTHER" id="PTHR31386:SF2">
    <property type="entry name" value="SIMILAR TO RIKEN CDNA 2510039O18"/>
    <property type="match status" value="1"/>
</dbReference>
<proteinExistence type="inferred from homology"/>
<evidence type="ECO:0000313" key="29">
    <source>
        <dbReference type="Proteomes" id="UP001209878"/>
    </source>
</evidence>
<dbReference type="GO" id="GO:0005737">
    <property type="term" value="C:cytoplasm"/>
    <property type="evidence" value="ECO:0007669"/>
    <property type="project" value="UniProtKB-SubCell"/>
</dbReference>
<comment type="caution">
    <text evidence="28">The sequence shown here is derived from an EMBL/GenBank/DDBJ whole genome shotgun (WGS) entry which is preliminary data.</text>
</comment>
<organism evidence="28 29">
    <name type="scientific">Ridgeia piscesae</name>
    <name type="common">Tubeworm</name>
    <dbReference type="NCBI Taxonomy" id="27915"/>
    <lineage>
        <taxon>Eukaryota</taxon>
        <taxon>Metazoa</taxon>
        <taxon>Spiralia</taxon>
        <taxon>Lophotrochozoa</taxon>
        <taxon>Annelida</taxon>
        <taxon>Polychaeta</taxon>
        <taxon>Sedentaria</taxon>
        <taxon>Canalipalpata</taxon>
        <taxon>Sabellida</taxon>
        <taxon>Siboglinidae</taxon>
        <taxon>Ridgeia</taxon>
    </lineage>
</organism>
<dbReference type="EMBL" id="JAODUO010000910">
    <property type="protein sequence ID" value="KAK2173025.1"/>
    <property type="molecule type" value="Genomic_DNA"/>
</dbReference>
<comment type="function">
    <text evidence="2">Catalyzes the adenylation of flavin mononucleotide (FMN) to form flavin adenine dinucleotide (FAD) coenzyme.</text>
</comment>
<dbReference type="InterPro" id="IPR001453">
    <property type="entry name" value="MoaB/Mog_dom"/>
</dbReference>
<keyword evidence="14" id="KW-0812">Transmembrane</keyword>
<evidence type="ECO:0000313" key="28">
    <source>
        <dbReference type="EMBL" id="KAK2173025.1"/>
    </source>
</evidence>
<evidence type="ECO:0000256" key="22">
    <source>
        <dbReference type="ARBA" id="ARBA00023180"/>
    </source>
</evidence>
<comment type="subcellular location">
    <subcellularLocation>
        <location evidence="4">Cytoplasm</location>
    </subcellularLocation>
    <subcellularLocation>
        <location evidence="3">Membrane</location>
        <topology evidence="3">Single-pass type I membrane protein</topology>
    </subcellularLocation>
</comment>
<sequence>MYPALLISDAIQLCLDSNLQHHQVALQHNDAVLSDLEHAEFLPFIGNGYFGVDLEGDTQLYIKDGRSLSLAIPFNPVVQISVMGYNSKESRLVDFRSGLVRRIVCYGIGSSTLSAVTTAYVHRTRPSVLIQNIRIVNPSSTSITLNIRQTGASRWNGVERDNKSGQTSQASSVEITMTTGLVYPQNSPGQRKQLIAIASTKLPDTVTVRASETWTFQTVVVMKSSNKPVSSLVKKELAQSAERELMEVLNTGSQKLLVEHVSVWQELWRSGFGISESKAAGMLNGNRINATLYYLMSQTASFLNVKGVTASQQAALKQDLYTVDRCYSGHHTLQNTKMWEAPTNSYTLSALVNTWLITLEKYGCVNMLKAGADGVLQAMLLSFGQLQFGDRHLEFKTHPRDLHRDYYFRRLNYGNNTHVNISVIVGDDNKAVLYVALDRNDMPFYACDAGCQDPPIKLGKQMTQLPVKLTDPLTAILYITADRTHMLEMKDALHLRQVAEVIGDEILKGQVIDTNSHFLCRRLFTLGVDVKKIAVIPDDESCIAAEVSEFSQEFTHVITAGGIGPTHDDVTVEAIAKAFGEKTKPHPELIALLKEHFGMDDVASPKFKMAYIPESATLHYGIDRMTGRRSKFPVVVLKNVYVFPGVPVLMERAFNMLEDLFRNPASEFYVKELYIVKDEVSITDMLNELNAACKDKVIIGSYPEFGSSYYKVKVTLQAPDKQAVDDAEALFRAKLPPESFVNYEPDPVGHAEKWIYGLVTSKDNSVYARHVRHAVEVIEKALERYSLDVLCIGFNGGKDCTALLHLVHAVVKHKFPNDPRQLKVLYIRQGKAFPEIELFIKESCTRYNLDVISINGKIHDGLWELKKNHPHIEAVIMGTRITDPYSGHLDNFSMTDADWPQFMRVNPMLHWSYNDLWTFLRNLNVPYCSLYDQGYTSLGCMETTHPNPSLQVLDDKGIISYLPAYRLTDGKLERAGRN</sequence>
<keyword evidence="29" id="KW-1185">Reference proteome</keyword>
<dbReference type="Pfam" id="PF10222">
    <property type="entry name" value="DUF2152"/>
    <property type="match status" value="1"/>
</dbReference>
<evidence type="ECO:0000256" key="1">
    <source>
        <dbReference type="ARBA" id="ARBA00001946"/>
    </source>
</evidence>
<evidence type="ECO:0000256" key="15">
    <source>
        <dbReference type="ARBA" id="ARBA00022695"/>
    </source>
</evidence>
<dbReference type="Gene3D" id="3.40.980.10">
    <property type="entry name" value="MoaB/Mog-like domain"/>
    <property type="match status" value="1"/>
</dbReference>
<comment type="cofactor">
    <cofactor evidence="1">
        <name>Mg(2+)</name>
        <dbReference type="ChEBI" id="CHEBI:18420"/>
    </cofactor>
</comment>
<evidence type="ECO:0000256" key="8">
    <source>
        <dbReference type="ARBA" id="ARBA00012393"/>
    </source>
</evidence>
<protein>
    <recommendedName>
        <fullName evidence="9">FAD synthase</fullName>
        <ecNumber evidence="8">2.7.7.2</ecNumber>
    </recommendedName>
    <alternativeName>
        <fullName evidence="23">FAD pyrophosphorylase</fullName>
    </alternativeName>
    <alternativeName>
        <fullName evidence="25">FMN adenylyltransferase</fullName>
    </alternativeName>
    <alternativeName>
        <fullName evidence="24">Flavin adenine dinucleotide synthase</fullName>
    </alternativeName>
</protein>
<evidence type="ECO:0000256" key="7">
    <source>
        <dbReference type="ARBA" id="ARBA00007589"/>
    </source>
</evidence>
<evidence type="ECO:0000259" key="27">
    <source>
        <dbReference type="SMART" id="SM00852"/>
    </source>
</evidence>
<dbReference type="GO" id="GO:0005524">
    <property type="term" value="F:ATP binding"/>
    <property type="evidence" value="ECO:0007669"/>
    <property type="project" value="UniProtKB-KW"/>
</dbReference>
<keyword evidence="19" id="KW-0067">ATP-binding</keyword>
<evidence type="ECO:0000256" key="17">
    <source>
        <dbReference type="ARBA" id="ARBA00022741"/>
    </source>
</evidence>
<keyword evidence="21" id="KW-0472">Membrane</keyword>
<dbReference type="EC" id="2.7.7.2" evidence="8"/>
<evidence type="ECO:0000256" key="24">
    <source>
        <dbReference type="ARBA" id="ARBA00031676"/>
    </source>
</evidence>
<evidence type="ECO:0000256" key="4">
    <source>
        <dbReference type="ARBA" id="ARBA00004496"/>
    </source>
</evidence>
<evidence type="ECO:0000256" key="11">
    <source>
        <dbReference type="ARBA" id="ARBA00022630"/>
    </source>
</evidence>
<evidence type="ECO:0000256" key="26">
    <source>
        <dbReference type="ARBA" id="ARBA00049494"/>
    </source>
</evidence>
<evidence type="ECO:0000256" key="5">
    <source>
        <dbReference type="ARBA" id="ARBA00004726"/>
    </source>
</evidence>
<evidence type="ECO:0000256" key="9">
    <source>
        <dbReference type="ARBA" id="ARBA00015431"/>
    </source>
</evidence>
<evidence type="ECO:0000256" key="12">
    <source>
        <dbReference type="ARBA" id="ARBA00022643"/>
    </source>
</evidence>
<dbReference type="CDD" id="cd23948">
    <property type="entry name" value="FAD_synthase"/>
    <property type="match status" value="1"/>
</dbReference>
<keyword evidence="12" id="KW-0288">FMN</keyword>
<keyword evidence="18" id="KW-0274">FAD</keyword>
<gene>
    <name evidence="28" type="ORF">NP493_910g01040</name>
</gene>